<dbReference type="Proteomes" id="UP000886842">
    <property type="component" value="Unassembled WGS sequence"/>
</dbReference>
<reference evidence="1" key="1">
    <citation type="submission" date="2020-10" db="EMBL/GenBank/DDBJ databases">
        <authorList>
            <person name="Gilroy R."/>
        </authorList>
    </citation>
    <scope>NUCLEOTIDE SEQUENCE</scope>
    <source>
        <strain evidence="1">ChiGjej1B1-24693</strain>
    </source>
</reference>
<name>A0A9D1GZZ3_9ACTN</name>
<accession>A0A9D1GZZ3</accession>
<comment type="caution">
    <text evidence="1">The sequence shown here is derived from an EMBL/GenBank/DDBJ whole genome shotgun (WGS) entry which is preliminary data.</text>
</comment>
<evidence type="ECO:0000313" key="2">
    <source>
        <dbReference type="Proteomes" id="UP000886842"/>
    </source>
</evidence>
<organism evidence="1 2">
    <name type="scientific">Candidatus Avipropionibacterium avicola</name>
    <dbReference type="NCBI Taxonomy" id="2840701"/>
    <lineage>
        <taxon>Bacteria</taxon>
        <taxon>Bacillati</taxon>
        <taxon>Actinomycetota</taxon>
        <taxon>Actinomycetes</taxon>
        <taxon>Propionibacteriales</taxon>
        <taxon>Propionibacteriaceae</taxon>
        <taxon>Propionibacteriaceae incertae sedis</taxon>
        <taxon>Candidatus Avipropionibacterium</taxon>
    </lineage>
</organism>
<evidence type="ECO:0000313" key="1">
    <source>
        <dbReference type="EMBL" id="HIT76619.1"/>
    </source>
</evidence>
<gene>
    <name evidence="1" type="ORF">IAA98_13640</name>
</gene>
<sequence length="409" mass="42969">MTIHPGPSLPRRTVLGAGLMGAGLTGAGLVLAGAAGCRADPGRPGDPATGGDSASSDPAARDRLLAAWGDAVRTGDVEAESGLFPDGQAPSAAACGLAAFDVAAEPEQPDTVRVTWQLPEDRAQTHRLGIGVVGGQGEWLLTRTEPGGDAAVPLWWLGQCRAVSGTRSAALVATADPHAPWGARPISDWLDLADRAVATAGERTGRDHVRLWLQLASTPEQLARLGVTASATAAGGAWVMGDGPMHVVLDPGVAGALNEAEAGALLLHETVHVLTDSGRTDLPLWVEEGYAEAVTWADDEQGGWLQAGDLLAWIAAEGADGLTIPTDDEFAGADAYVRAWSLCLWMQDHHRDGWQALRCWYDRQAPPSAGGPDTRRTASDALAEVFGLSEHERLVRWRRWMAEQAGRRG</sequence>
<dbReference type="EMBL" id="DVLP01000400">
    <property type="protein sequence ID" value="HIT76619.1"/>
    <property type="molecule type" value="Genomic_DNA"/>
</dbReference>
<dbReference type="InterPro" id="IPR006311">
    <property type="entry name" value="TAT_signal"/>
</dbReference>
<dbReference type="AlphaFoldDB" id="A0A9D1GZZ3"/>
<dbReference type="PROSITE" id="PS51318">
    <property type="entry name" value="TAT"/>
    <property type="match status" value="1"/>
</dbReference>
<reference evidence="1" key="2">
    <citation type="journal article" date="2021" name="PeerJ">
        <title>Extensive microbial diversity within the chicken gut microbiome revealed by metagenomics and culture.</title>
        <authorList>
            <person name="Gilroy R."/>
            <person name="Ravi A."/>
            <person name="Getino M."/>
            <person name="Pursley I."/>
            <person name="Horton D.L."/>
            <person name="Alikhan N.F."/>
            <person name="Baker D."/>
            <person name="Gharbi K."/>
            <person name="Hall N."/>
            <person name="Watson M."/>
            <person name="Adriaenssens E.M."/>
            <person name="Foster-Nyarko E."/>
            <person name="Jarju S."/>
            <person name="Secka A."/>
            <person name="Antonio M."/>
            <person name="Oren A."/>
            <person name="Chaudhuri R.R."/>
            <person name="La Ragione R."/>
            <person name="Hildebrand F."/>
            <person name="Pallen M.J."/>
        </authorList>
    </citation>
    <scope>NUCLEOTIDE SEQUENCE</scope>
    <source>
        <strain evidence="1">ChiGjej1B1-24693</strain>
    </source>
</reference>
<protein>
    <submittedName>
        <fullName evidence="1">Uncharacterized protein</fullName>
    </submittedName>
</protein>
<proteinExistence type="predicted"/>